<dbReference type="Proteomes" id="UP001218188">
    <property type="component" value="Unassembled WGS sequence"/>
</dbReference>
<evidence type="ECO:0000313" key="1">
    <source>
        <dbReference type="EMBL" id="KAJ7025033.1"/>
    </source>
</evidence>
<name>A0AAD6SC67_9AGAR</name>
<protein>
    <submittedName>
        <fullName evidence="1">Uncharacterized protein</fullName>
    </submittedName>
</protein>
<accession>A0AAD6SC67</accession>
<proteinExistence type="predicted"/>
<gene>
    <name evidence="1" type="ORF">C8F04DRAFT_1191831</name>
</gene>
<evidence type="ECO:0000313" key="2">
    <source>
        <dbReference type="Proteomes" id="UP001218188"/>
    </source>
</evidence>
<keyword evidence="2" id="KW-1185">Reference proteome</keyword>
<organism evidence="1 2">
    <name type="scientific">Mycena alexandri</name>
    <dbReference type="NCBI Taxonomy" id="1745969"/>
    <lineage>
        <taxon>Eukaryota</taxon>
        <taxon>Fungi</taxon>
        <taxon>Dikarya</taxon>
        <taxon>Basidiomycota</taxon>
        <taxon>Agaricomycotina</taxon>
        <taxon>Agaricomycetes</taxon>
        <taxon>Agaricomycetidae</taxon>
        <taxon>Agaricales</taxon>
        <taxon>Marasmiineae</taxon>
        <taxon>Mycenaceae</taxon>
        <taxon>Mycena</taxon>
    </lineage>
</organism>
<comment type="caution">
    <text evidence="1">The sequence shown here is derived from an EMBL/GenBank/DDBJ whole genome shotgun (WGS) entry which is preliminary data.</text>
</comment>
<reference evidence="1" key="1">
    <citation type="submission" date="2023-03" db="EMBL/GenBank/DDBJ databases">
        <title>Massive genome expansion in bonnet fungi (Mycena s.s.) driven by repeated elements and novel gene families across ecological guilds.</title>
        <authorList>
            <consortium name="Lawrence Berkeley National Laboratory"/>
            <person name="Harder C.B."/>
            <person name="Miyauchi S."/>
            <person name="Viragh M."/>
            <person name="Kuo A."/>
            <person name="Thoen E."/>
            <person name="Andreopoulos B."/>
            <person name="Lu D."/>
            <person name="Skrede I."/>
            <person name="Drula E."/>
            <person name="Henrissat B."/>
            <person name="Morin E."/>
            <person name="Kohler A."/>
            <person name="Barry K."/>
            <person name="LaButti K."/>
            <person name="Morin E."/>
            <person name="Salamov A."/>
            <person name="Lipzen A."/>
            <person name="Mereny Z."/>
            <person name="Hegedus B."/>
            <person name="Baldrian P."/>
            <person name="Stursova M."/>
            <person name="Weitz H."/>
            <person name="Taylor A."/>
            <person name="Grigoriev I.V."/>
            <person name="Nagy L.G."/>
            <person name="Martin F."/>
            <person name="Kauserud H."/>
        </authorList>
    </citation>
    <scope>NUCLEOTIDE SEQUENCE</scope>
    <source>
        <strain evidence="1">CBHHK200</strain>
    </source>
</reference>
<dbReference type="EMBL" id="JARJCM010000160">
    <property type="protein sequence ID" value="KAJ7025033.1"/>
    <property type="molecule type" value="Genomic_DNA"/>
</dbReference>
<dbReference type="AlphaFoldDB" id="A0AAD6SC67"/>
<sequence length="134" mass="13738">MTQFTSTEGVEAPSVDLDTDAATVPVPDALASGVAQVPGSAAQAYSMLSLVANALATAAGLPPQPSPAPTSGSYFFFQVFLQILTNARSFPTTARGGTPSPRAAMWVAPTALYSPMELNQALALRLGLIQIISA</sequence>